<gene>
    <name evidence="1" type="ORF">Xinn_03446</name>
    <name evidence="2" type="ORF">XIS1_500009</name>
</gene>
<evidence type="ECO:0000313" key="2">
    <source>
        <dbReference type="EMBL" id="SIP74054.1"/>
    </source>
</evidence>
<evidence type="ECO:0000313" key="4">
    <source>
        <dbReference type="Proteomes" id="UP000224871"/>
    </source>
</evidence>
<reference evidence="3" key="1">
    <citation type="submission" date="2016-12" db="EMBL/GenBank/DDBJ databases">
        <authorList>
            <person name="Gaudriault S."/>
        </authorList>
    </citation>
    <scope>NUCLEOTIDE SEQUENCE [LARGE SCALE GENOMIC DNA]</scope>
    <source>
        <strain evidence="3">HGB1681 (deposited as PTA-6826 in the American Type Culture Collection)</strain>
    </source>
</reference>
<name>A0A1N6MZ56_9GAMM</name>
<dbReference type="EMBL" id="FTLG01000193">
    <property type="protein sequence ID" value="SIP74054.1"/>
    <property type="molecule type" value="Genomic_DNA"/>
</dbReference>
<dbReference type="AlphaFoldDB" id="A0A1N6MZ56"/>
<proteinExistence type="predicted"/>
<reference evidence="1 4" key="3">
    <citation type="journal article" date="2017" name="Nat. Microbiol.">
        <title>Natural product diversity associated with the nematode symbionts Photorhabdus and Xenorhabdus.</title>
        <authorList>
            <person name="Tobias N.J."/>
            <person name="Wolff H."/>
            <person name="Djahanschiri B."/>
            <person name="Grundmann F."/>
            <person name="Kronenwerth M."/>
            <person name="Shi Y.M."/>
            <person name="Simonyi S."/>
            <person name="Grun P."/>
            <person name="Shapiro-Ilan D."/>
            <person name="Pidot S.J."/>
            <person name="Stinear T.P."/>
            <person name="Ebersberger I."/>
            <person name="Bode H.B."/>
        </authorList>
    </citation>
    <scope>NUCLEOTIDE SEQUENCE [LARGE SCALE GENOMIC DNA]</scope>
    <source>
        <strain evidence="1 4">DSM 16336</strain>
    </source>
</reference>
<dbReference type="EMBL" id="NIBU01000064">
    <property type="protein sequence ID" value="PHM30192.1"/>
    <property type="molecule type" value="Genomic_DNA"/>
</dbReference>
<dbReference type="OrthoDB" id="6445141at2"/>
<keyword evidence="4" id="KW-1185">Reference proteome</keyword>
<reference evidence="2" key="2">
    <citation type="submission" date="2016-12" db="EMBL/GenBank/DDBJ databases">
        <authorList>
            <person name="Song W.-J."/>
            <person name="Kurnit D.M."/>
        </authorList>
    </citation>
    <scope>NUCLEOTIDE SEQUENCE [LARGE SCALE GENOMIC DNA]</scope>
    <source>
        <strain evidence="2">HGB1681</strain>
    </source>
</reference>
<dbReference type="Proteomes" id="UP000224871">
    <property type="component" value="Unassembled WGS sequence"/>
</dbReference>
<sequence>MKNISTITLYIDEPLINKFYAELAKFQIEVDSVKSRPEAFDVVKPTLTFIKDNLRYLDSIRKSLIALLGGNRNLKVSIIKNDGSSLSVEGDLDKDEIINILKEANSLMISQYDKR</sequence>
<evidence type="ECO:0000313" key="1">
    <source>
        <dbReference type="EMBL" id="PHM30192.1"/>
    </source>
</evidence>
<dbReference type="Proteomes" id="UP000196435">
    <property type="component" value="Unassembled WGS sequence"/>
</dbReference>
<dbReference type="RefSeq" id="WP_143706507.1">
    <property type="nucleotide sequence ID" value="NZ_CAWNQC010000264.1"/>
</dbReference>
<evidence type="ECO:0000313" key="3">
    <source>
        <dbReference type="Proteomes" id="UP000196435"/>
    </source>
</evidence>
<organism evidence="2 3">
    <name type="scientific">Xenorhabdus innexi</name>
    <dbReference type="NCBI Taxonomy" id="290109"/>
    <lineage>
        <taxon>Bacteria</taxon>
        <taxon>Pseudomonadati</taxon>
        <taxon>Pseudomonadota</taxon>
        <taxon>Gammaproteobacteria</taxon>
        <taxon>Enterobacterales</taxon>
        <taxon>Morganellaceae</taxon>
        <taxon>Xenorhabdus</taxon>
    </lineage>
</organism>
<protein>
    <submittedName>
        <fullName evidence="2">Uncharacterized protein</fullName>
    </submittedName>
</protein>
<accession>A0A1N6MZ56</accession>